<keyword evidence="5" id="KW-0408">Iron</keyword>
<organism evidence="7 8">
    <name type="scientific">Stutzerimonas kirkiae</name>
    <dbReference type="NCBI Taxonomy" id="2211392"/>
    <lineage>
        <taxon>Bacteria</taxon>
        <taxon>Pseudomonadati</taxon>
        <taxon>Pseudomonadota</taxon>
        <taxon>Gammaproteobacteria</taxon>
        <taxon>Pseudomonadales</taxon>
        <taxon>Pseudomonadaceae</taxon>
        <taxon>Stutzerimonas</taxon>
    </lineage>
</organism>
<dbReference type="GO" id="GO:0005737">
    <property type="term" value="C:cytoplasm"/>
    <property type="evidence" value="ECO:0007669"/>
    <property type="project" value="TreeGrafter"/>
</dbReference>
<evidence type="ECO:0000256" key="1">
    <source>
        <dbReference type="ARBA" id="ARBA00005896"/>
    </source>
</evidence>
<evidence type="ECO:0000256" key="3">
    <source>
        <dbReference type="ARBA" id="ARBA00022964"/>
    </source>
</evidence>
<dbReference type="GO" id="GO:0046872">
    <property type="term" value="F:metal ion binding"/>
    <property type="evidence" value="ECO:0007669"/>
    <property type="project" value="UniProtKB-KW"/>
</dbReference>
<name>A0A4Q9R9K4_9GAMM</name>
<dbReference type="InterPro" id="IPR003819">
    <property type="entry name" value="TauD/TfdA-like"/>
</dbReference>
<dbReference type="PANTHER" id="PTHR30468">
    <property type="entry name" value="ALPHA-KETOGLUTARATE-DEPENDENT SULFONATE DIOXYGENASE"/>
    <property type="match status" value="1"/>
</dbReference>
<evidence type="ECO:0000313" key="8">
    <source>
        <dbReference type="Proteomes" id="UP000292639"/>
    </source>
</evidence>
<dbReference type="GO" id="GO:0000908">
    <property type="term" value="F:taurine dioxygenase activity"/>
    <property type="evidence" value="ECO:0007669"/>
    <property type="project" value="TreeGrafter"/>
</dbReference>
<evidence type="ECO:0000256" key="5">
    <source>
        <dbReference type="ARBA" id="ARBA00023004"/>
    </source>
</evidence>
<dbReference type="EMBL" id="QJUP01000009">
    <property type="protein sequence ID" value="TBU97376.1"/>
    <property type="molecule type" value="Genomic_DNA"/>
</dbReference>
<dbReference type="Pfam" id="PF02668">
    <property type="entry name" value="TauD"/>
    <property type="match status" value="1"/>
</dbReference>
<keyword evidence="3 7" id="KW-0223">Dioxygenase</keyword>
<dbReference type="GO" id="GO:0006790">
    <property type="term" value="P:sulfur compound metabolic process"/>
    <property type="evidence" value="ECO:0007669"/>
    <property type="project" value="TreeGrafter"/>
</dbReference>
<proteinExistence type="inferred from homology"/>
<dbReference type="RefSeq" id="WP_131185559.1">
    <property type="nucleotide sequence ID" value="NZ_QJUO01000030.1"/>
</dbReference>
<comment type="caution">
    <text evidence="7">The sequence shown here is derived from an EMBL/GenBank/DDBJ whole genome shotgun (WGS) entry which is preliminary data.</text>
</comment>
<evidence type="ECO:0000256" key="2">
    <source>
        <dbReference type="ARBA" id="ARBA00022723"/>
    </source>
</evidence>
<keyword evidence="8" id="KW-1185">Reference proteome</keyword>
<dbReference type="InterPro" id="IPR051323">
    <property type="entry name" value="AtsK-like"/>
</dbReference>
<reference evidence="7 8" key="1">
    <citation type="submission" date="2018-06" db="EMBL/GenBank/DDBJ databases">
        <title>Three novel Pseudomonas species isolated from symptomatic oak.</title>
        <authorList>
            <person name="Bueno-Gonzalez V."/>
            <person name="Brady C."/>
        </authorList>
    </citation>
    <scope>NUCLEOTIDE SEQUENCE [LARGE SCALE GENOMIC DNA]</scope>
    <source>
        <strain evidence="7 8">P17C</strain>
    </source>
</reference>
<sequence length="296" mass="32707">MSQTARATVVADEFRITALDAPLGAEVHGLDLRQPPSPQQVLALRQGLREHHVLLFRGQSPTDRQYLDFVTLFGPVFQPPVDVPVLSSGADGKAPEIVKVANSEDGELGNAPLAAHIDHQWTPAPSASSFLQALQVPGSGGETLFTNLALAYDSLDAATREEIDGLRLITYNPFVRIRQNGGYGGAFHRYRTPDIEPVQGSEHPLVRTHPESGRRLLFLSAHTEVEIPGYDPARGAALIARLREHLARPELTYTHHWRVGDILWWDNQATLHARNGFPEDQQRRLQRISLGGGRPF</sequence>
<gene>
    <name evidence="7" type="ORF">DNJ96_08745</name>
</gene>
<comment type="similarity">
    <text evidence="1">Belongs to the TfdA dioxygenase family.</text>
</comment>
<accession>A0A4Q9R9K4</accession>
<evidence type="ECO:0000256" key="4">
    <source>
        <dbReference type="ARBA" id="ARBA00023002"/>
    </source>
</evidence>
<dbReference type="InterPro" id="IPR042098">
    <property type="entry name" value="TauD-like_sf"/>
</dbReference>
<keyword evidence="4" id="KW-0560">Oxidoreductase</keyword>
<dbReference type="PANTHER" id="PTHR30468:SF1">
    <property type="entry name" value="ALPHA-KETOGLUTARATE-DEPENDENT SULFONATE DIOXYGENASE"/>
    <property type="match status" value="1"/>
</dbReference>
<evidence type="ECO:0000313" key="7">
    <source>
        <dbReference type="EMBL" id="TBU97376.1"/>
    </source>
</evidence>
<dbReference type="SUPFAM" id="SSF51197">
    <property type="entry name" value="Clavaminate synthase-like"/>
    <property type="match status" value="1"/>
</dbReference>
<feature type="domain" description="TauD/TfdA-like" evidence="6">
    <location>
        <begin position="17"/>
        <end position="288"/>
    </location>
</feature>
<keyword evidence="2" id="KW-0479">Metal-binding</keyword>
<dbReference type="Proteomes" id="UP000292639">
    <property type="component" value="Unassembled WGS sequence"/>
</dbReference>
<dbReference type="Gene3D" id="3.60.130.10">
    <property type="entry name" value="Clavaminate synthase-like"/>
    <property type="match status" value="1"/>
</dbReference>
<evidence type="ECO:0000259" key="6">
    <source>
        <dbReference type="Pfam" id="PF02668"/>
    </source>
</evidence>
<dbReference type="AlphaFoldDB" id="A0A4Q9R9K4"/>
<protein>
    <submittedName>
        <fullName evidence="7">Taurine dioxygenase</fullName>
    </submittedName>
</protein>